<evidence type="ECO:0000256" key="4">
    <source>
        <dbReference type="ARBA" id="ARBA00035258"/>
    </source>
</evidence>
<organism evidence="8 9">
    <name type="scientific">Allohahella marinimesophila</name>
    <dbReference type="NCBI Taxonomy" id="1054972"/>
    <lineage>
        <taxon>Bacteria</taxon>
        <taxon>Pseudomonadati</taxon>
        <taxon>Pseudomonadota</taxon>
        <taxon>Gammaproteobacteria</taxon>
        <taxon>Oceanospirillales</taxon>
        <taxon>Hahellaceae</taxon>
        <taxon>Allohahella</taxon>
    </lineage>
</organism>
<evidence type="ECO:0000256" key="3">
    <source>
        <dbReference type="ARBA" id="ARBA00023274"/>
    </source>
</evidence>
<dbReference type="PANTHER" id="PTHR11758">
    <property type="entry name" value="40S RIBOSOMAL PROTEIN S15A"/>
    <property type="match status" value="1"/>
</dbReference>
<comment type="similarity">
    <text evidence="1 6 7">Belongs to the universal ribosomal protein uS8 family.</text>
</comment>
<dbReference type="NCBIfam" id="NF001109">
    <property type="entry name" value="PRK00136.1"/>
    <property type="match status" value="1"/>
</dbReference>
<dbReference type="InterPro" id="IPR000630">
    <property type="entry name" value="Ribosomal_uS8"/>
</dbReference>
<reference evidence="9" key="1">
    <citation type="journal article" date="2019" name="Int. J. Syst. Evol. Microbiol.">
        <title>The Global Catalogue of Microorganisms (GCM) 10K type strain sequencing project: providing services to taxonomists for standard genome sequencing and annotation.</title>
        <authorList>
            <consortium name="The Broad Institute Genomics Platform"/>
            <consortium name="The Broad Institute Genome Sequencing Center for Infectious Disease"/>
            <person name="Wu L."/>
            <person name="Ma J."/>
        </authorList>
    </citation>
    <scope>NUCLEOTIDE SEQUENCE [LARGE SCALE GENOMIC DNA]</scope>
    <source>
        <strain evidence="9">JCM 17555</strain>
    </source>
</reference>
<dbReference type="EMBL" id="BAABBO010000014">
    <property type="protein sequence ID" value="GAA3972416.1"/>
    <property type="molecule type" value="Genomic_DNA"/>
</dbReference>
<dbReference type="SUPFAM" id="SSF56047">
    <property type="entry name" value="Ribosomal protein S8"/>
    <property type="match status" value="1"/>
</dbReference>
<name>A0ABP7PWD7_9GAMM</name>
<dbReference type="Gene3D" id="3.30.1490.10">
    <property type="match status" value="1"/>
</dbReference>
<dbReference type="GO" id="GO:0005840">
    <property type="term" value="C:ribosome"/>
    <property type="evidence" value="ECO:0007669"/>
    <property type="project" value="UniProtKB-KW"/>
</dbReference>
<sequence length="130" mass="13963">MSIQDPIADMLTRIRNAQMAEKSSVSMPSSKVKLALAQVLQDEGFVAAFAVEGDVKPVLNIELKYFEGKPVIETIKRISRPGLRQYRAADELPKVNAGLGISVVSTSKGIMTDRAARAAGIGGEIICTVF</sequence>
<dbReference type="RefSeq" id="WP_344808251.1">
    <property type="nucleotide sequence ID" value="NZ_BAABBO010000014.1"/>
</dbReference>
<dbReference type="Gene3D" id="3.30.1370.30">
    <property type="match status" value="1"/>
</dbReference>
<dbReference type="Proteomes" id="UP001501337">
    <property type="component" value="Unassembled WGS sequence"/>
</dbReference>
<comment type="subunit">
    <text evidence="5 6">Part of the 30S ribosomal subunit. Contacts proteins S5 and S12.</text>
</comment>
<keyword evidence="6" id="KW-0694">RNA-binding</keyword>
<keyword evidence="3 6" id="KW-0687">Ribonucleoprotein</keyword>
<dbReference type="InterPro" id="IPR047863">
    <property type="entry name" value="Ribosomal_uS8_CS"/>
</dbReference>
<dbReference type="InterPro" id="IPR035987">
    <property type="entry name" value="Ribosomal_uS8_sf"/>
</dbReference>
<dbReference type="Pfam" id="PF00410">
    <property type="entry name" value="Ribosomal_S8"/>
    <property type="match status" value="1"/>
</dbReference>
<accession>A0ABP7PWD7</accession>
<evidence type="ECO:0000256" key="7">
    <source>
        <dbReference type="RuleBase" id="RU003660"/>
    </source>
</evidence>
<evidence type="ECO:0000256" key="5">
    <source>
        <dbReference type="ARBA" id="ARBA00046740"/>
    </source>
</evidence>
<dbReference type="PROSITE" id="PS00053">
    <property type="entry name" value="RIBOSOMAL_S8"/>
    <property type="match status" value="1"/>
</dbReference>
<evidence type="ECO:0000313" key="9">
    <source>
        <dbReference type="Proteomes" id="UP001501337"/>
    </source>
</evidence>
<comment type="caution">
    <text evidence="8">The sequence shown here is derived from an EMBL/GenBank/DDBJ whole genome shotgun (WGS) entry which is preliminary data.</text>
</comment>
<comment type="function">
    <text evidence="6">One of the primary rRNA binding proteins, it binds directly to 16S rRNA central domain where it helps coordinate assembly of the platform of the 30S subunit.</text>
</comment>
<dbReference type="HAMAP" id="MF_01302_B">
    <property type="entry name" value="Ribosomal_uS8_B"/>
    <property type="match status" value="1"/>
</dbReference>
<keyword evidence="9" id="KW-1185">Reference proteome</keyword>
<evidence type="ECO:0000256" key="6">
    <source>
        <dbReference type="HAMAP-Rule" id="MF_01302"/>
    </source>
</evidence>
<evidence type="ECO:0000256" key="1">
    <source>
        <dbReference type="ARBA" id="ARBA00006471"/>
    </source>
</evidence>
<proteinExistence type="inferred from homology"/>
<evidence type="ECO:0000256" key="2">
    <source>
        <dbReference type="ARBA" id="ARBA00022980"/>
    </source>
</evidence>
<keyword evidence="6" id="KW-0699">rRNA-binding</keyword>
<gene>
    <name evidence="6 8" type="primary">rpsH</name>
    <name evidence="8" type="ORF">GCM10022278_32240</name>
</gene>
<keyword evidence="2 6" id="KW-0689">Ribosomal protein</keyword>
<protein>
    <recommendedName>
        <fullName evidence="4 6">Small ribosomal subunit protein uS8</fullName>
    </recommendedName>
</protein>
<evidence type="ECO:0000313" key="8">
    <source>
        <dbReference type="EMBL" id="GAA3972416.1"/>
    </source>
</evidence>